<feature type="transmembrane region" description="Helical" evidence="1">
    <location>
        <begin position="12"/>
        <end position="28"/>
    </location>
</feature>
<protein>
    <submittedName>
        <fullName evidence="2">Uncharacterized protein</fullName>
    </submittedName>
</protein>
<name>A0ABQ3EMN8_9HYPH</name>
<keyword evidence="3" id="KW-1185">Reference proteome</keyword>
<evidence type="ECO:0000256" key="1">
    <source>
        <dbReference type="SAM" id="Phobius"/>
    </source>
</evidence>
<organism evidence="2 3">
    <name type="scientific">Pseudovibrio japonicus</name>
    <dbReference type="NCBI Taxonomy" id="366534"/>
    <lineage>
        <taxon>Bacteria</taxon>
        <taxon>Pseudomonadati</taxon>
        <taxon>Pseudomonadota</taxon>
        <taxon>Alphaproteobacteria</taxon>
        <taxon>Hyphomicrobiales</taxon>
        <taxon>Stappiaceae</taxon>
        <taxon>Pseudovibrio</taxon>
    </lineage>
</organism>
<evidence type="ECO:0000313" key="3">
    <source>
        <dbReference type="Proteomes" id="UP000637980"/>
    </source>
</evidence>
<keyword evidence="1" id="KW-1133">Transmembrane helix</keyword>
<proteinExistence type="predicted"/>
<gene>
    <name evidence="2" type="ORF">GCM10007094_34360</name>
</gene>
<reference evidence="3" key="1">
    <citation type="journal article" date="2019" name="Int. J. Syst. Evol. Microbiol.">
        <title>The Global Catalogue of Microorganisms (GCM) 10K type strain sequencing project: providing services to taxonomists for standard genome sequencing and annotation.</title>
        <authorList>
            <consortium name="The Broad Institute Genomics Platform"/>
            <consortium name="The Broad Institute Genome Sequencing Center for Infectious Disease"/>
            <person name="Wu L."/>
            <person name="Ma J."/>
        </authorList>
    </citation>
    <scope>NUCLEOTIDE SEQUENCE [LARGE SCALE GENOMIC DNA]</scope>
    <source>
        <strain evidence="3">KCTC 12861</strain>
    </source>
</reference>
<accession>A0ABQ3EMN8</accession>
<dbReference type="EMBL" id="BMXE01000007">
    <property type="protein sequence ID" value="GHB42269.1"/>
    <property type="molecule type" value="Genomic_DNA"/>
</dbReference>
<dbReference type="RefSeq" id="WP_189438041.1">
    <property type="nucleotide sequence ID" value="NZ_BMXE01000007.1"/>
</dbReference>
<keyword evidence="1" id="KW-0472">Membrane</keyword>
<sequence length="54" mass="6236">MEKTETDRRFRNIIYGLLVLLVAAYGIYKYQMVAMAFEHWDVEQISGPKGLAAK</sequence>
<keyword evidence="1" id="KW-0812">Transmembrane</keyword>
<comment type="caution">
    <text evidence="2">The sequence shown here is derived from an EMBL/GenBank/DDBJ whole genome shotgun (WGS) entry which is preliminary data.</text>
</comment>
<evidence type="ECO:0000313" key="2">
    <source>
        <dbReference type="EMBL" id="GHB42269.1"/>
    </source>
</evidence>
<dbReference type="Proteomes" id="UP000637980">
    <property type="component" value="Unassembled WGS sequence"/>
</dbReference>